<evidence type="ECO:0000313" key="2">
    <source>
        <dbReference type="EMBL" id="KAF0900763.1"/>
    </source>
</evidence>
<dbReference type="EMBL" id="SPHZ02000009">
    <property type="protein sequence ID" value="KAF0900763.1"/>
    <property type="molecule type" value="Genomic_DNA"/>
</dbReference>
<organism evidence="2 3">
    <name type="scientific">Oryza meyeriana var. granulata</name>
    <dbReference type="NCBI Taxonomy" id="110450"/>
    <lineage>
        <taxon>Eukaryota</taxon>
        <taxon>Viridiplantae</taxon>
        <taxon>Streptophyta</taxon>
        <taxon>Embryophyta</taxon>
        <taxon>Tracheophyta</taxon>
        <taxon>Spermatophyta</taxon>
        <taxon>Magnoliopsida</taxon>
        <taxon>Liliopsida</taxon>
        <taxon>Poales</taxon>
        <taxon>Poaceae</taxon>
        <taxon>BOP clade</taxon>
        <taxon>Oryzoideae</taxon>
        <taxon>Oryzeae</taxon>
        <taxon>Oryzinae</taxon>
        <taxon>Oryza</taxon>
        <taxon>Oryza meyeriana</taxon>
    </lineage>
</organism>
<reference evidence="2 3" key="1">
    <citation type="submission" date="2019-11" db="EMBL/GenBank/DDBJ databases">
        <title>Whole genome sequence of Oryza granulata.</title>
        <authorList>
            <person name="Li W."/>
        </authorList>
    </citation>
    <scope>NUCLEOTIDE SEQUENCE [LARGE SCALE GENOMIC DNA]</scope>
    <source>
        <strain evidence="3">cv. Menghai</strain>
        <tissue evidence="2">Leaf</tissue>
    </source>
</reference>
<keyword evidence="3" id="KW-1185">Reference proteome</keyword>
<proteinExistence type="predicted"/>
<dbReference type="AlphaFoldDB" id="A0A6G1CMC8"/>
<sequence length="67" mass="7181">MSRHGHKAAAGLRAPPPCSPLRRPRTGSASRTDPIPPSFPVFASCPPLFSTNPSYEKLMKLASILLP</sequence>
<protein>
    <submittedName>
        <fullName evidence="2">Uncharacterized protein</fullName>
    </submittedName>
</protein>
<evidence type="ECO:0000313" key="3">
    <source>
        <dbReference type="Proteomes" id="UP000479710"/>
    </source>
</evidence>
<accession>A0A6G1CMC8</accession>
<comment type="caution">
    <text evidence="2">The sequence shown here is derived from an EMBL/GenBank/DDBJ whole genome shotgun (WGS) entry which is preliminary data.</text>
</comment>
<name>A0A6G1CMC8_9ORYZ</name>
<gene>
    <name evidence="2" type="ORF">E2562_035053</name>
</gene>
<dbReference type="Proteomes" id="UP000479710">
    <property type="component" value="Unassembled WGS sequence"/>
</dbReference>
<evidence type="ECO:0000256" key="1">
    <source>
        <dbReference type="SAM" id="MobiDB-lite"/>
    </source>
</evidence>
<feature type="region of interest" description="Disordered" evidence="1">
    <location>
        <begin position="1"/>
        <end position="38"/>
    </location>
</feature>